<feature type="compositionally biased region" description="Low complexity" evidence="1">
    <location>
        <begin position="113"/>
        <end position="130"/>
    </location>
</feature>
<reference evidence="3 4" key="1">
    <citation type="submission" date="2017-02" db="EMBL/GenBank/DDBJ databases">
        <authorList>
            <person name="Peterson S.W."/>
        </authorList>
    </citation>
    <scope>NUCLEOTIDE SEQUENCE [LARGE SCALE GENOMIC DNA]</scope>
    <source>
        <strain evidence="3 4">B Mb 05.01</strain>
    </source>
</reference>
<accession>A0A1R4J4E1</accession>
<feature type="transmembrane region" description="Helical" evidence="2">
    <location>
        <begin position="192"/>
        <end position="213"/>
    </location>
</feature>
<evidence type="ECO:0000313" key="4">
    <source>
        <dbReference type="Proteomes" id="UP000196320"/>
    </source>
</evidence>
<evidence type="ECO:0000313" key="3">
    <source>
        <dbReference type="EMBL" id="SJN26991.1"/>
    </source>
</evidence>
<feature type="compositionally biased region" description="Low complexity" evidence="1">
    <location>
        <begin position="43"/>
        <end position="56"/>
    </location>
</feature>
<proteinExistence type="predicted"/>
<protein>
    <submittedName>
        <fullName evidence="3">Uncharacterized protein</fullName>
    </submittedName>
</protein>
<sequence>MFDAAEASRRRELQRRAFAPGGELSDAEAVELRALNERRRQADAAVVPPSDVVPPSGAGGADAARPDAGHSDAGHADGARSRAERAARARAGETRPMGGLSRASSDAPDARGDGTAVARTAADGGAAAGASRTVGTPAHTSDAHINATDLRAGQSTDGASMLPSASASGTASAPTSGPASASASAPRTRRRWLAPLAGVLILLLGIGVGWLAFGRDAAPAMTAAQRDTWVDLEASNDYDAGSVELVGSQDGADVWFATKHDAKSECAVVTVGEESGQSCLAGDELNGQQQLGAGLAAETDEGTFQFWGLISKTTTGQRVAVVQRYGADEGWGWRSQYDESELAIAEVLVAATGYAGEALQIIGYDAETPIWIYQGAESCVLVADDQKVLAEACGLDDDSTIDLAMPDAVYVVRLTNRGPVLTITRTPASVVCDVDSGYCATADDKTGLSE</sequence>
<dbReference type="OrthoDB" id="5083327at2"/>
<dbReference type="AlphaFoldDB" id="A0A1R4J4E1"/>
<keyword evidence="4" id="KW-1185">Reference proteome</keyword>
<feature type="compositionally biased region" description="Basic and acidic residues" evidence="1">
    <location>
        <begin position="1"/>
        <end position="15"/>
    </location>
</feature>
<evidence type="ECO:0000256" key="2">
    <source>
        <dbReference type="SAM" id="Phobius"/>
    </source>
</evidence>
<dbReference type="Proteomes" id="UP000196320">
    <property type="component" value="Unassembled WGS sequence"/>
</dbReference>
<name>A0A1R4J4E1_9MICO</name>
<organism evidence="3 4">
    <name type="scientific">Microbacterium esteraromaticum</name>
    <dbReference type="NCBI Taxonomy" id="57043"/>
    <lineage>
        <taxon>Bacteria</taxon>
        <taxon>Bacillati</taxon>
        <taxon>Actinomycetota</taxon>
        <taxon>Actinomycetes</taxon>
        <taxon>Micrococcales</taxon>
        <taxon>Microbacteriaceae</taxon>
        <taxon>Microbacterium</taxon>
    </lineage>
</organism>
<dbReference type="EMBL" id="FUKO01000018">
    <property type="protein sequence ID" value="SJN26991.1"/>
    <property type="molecule type" value="Genomic_DNA"/>
</dbReference>
<feature type="region of interest" description="Disordered" evidence="1">
    <location>
        <begin position="1"/>
        <end position="27"/>
    </location>
</feature>
<dbReference type="RefSeq" id="WP_087130455.1">
    <property type="nucleotide sequence ID" value="NZ_FUKO01000018.1"/>
</dbReference>
<feature type="compositionally biased region" description="Basic and acidic residues" evidence="1">
    <location>
        <begin position="64"/>
        <end position="93"/>
    </location>
</feature>
<keyword evidence="2" id="KW-0812">Transmembrane</keyword>
<feature type="compositionally biased region" description="Low complexity" evidence="1">
    <location>
        <begin position="163"/>
        <end position="186"/>
    </location>
</feature>
<gene>
    <name evidence="3" type="ORF">FM104_05465</name>
</gene>
<keyword evidence="2" id="KW-1133">Transmembrane helix</keyword>
<keyword evidence="2" id="KW-0472">Membrane</keyword>
<evidence type="ECO:0000256" key="1">
    <source>
        <dbReference type="SAM" id="MobiDB-lite"/>
    </source>
</evidence>
<feature type="region of interest" description="Disordered" evidence="1">
    <location>
        <begin position="154"/>
        <end position="187"/>
    </location>
</feature>
<feature type="region of interest" description="Disordered" evidence="1">
    <location>
        <begin position="39"/>
        <end position="142"/>
    </location>
</feature>